<evidence type="ECO:0000259" key="11">
    <source>
        <dbReference type="Pfam" id="PF00133"/>
    </source>
</evidence>
<dbReference type="GO" id="GO:0004832">
    <property type="term" value="F:valine-tRNA ligase activity"/>
    <property type="evidence" value="ECO:0007669"/>
    <property type="project" value="UniProtKB-EC"/>
</dbReference>
<keyword evidence="4" id="KW-0963">Cytoplasm</keyword>
<keyword evidence="9" id="KW-0030">Aminoacyl-tRNA synthetase</keyword>
<dbReference type="GO" id="GO:0006438">
    <property type="term" value="P:valyl-tRNA aminoacylation"/>
    <property type="evidence" value="ECO:0007669"/>
    <property type="project" value="InterPro"/>
</dbReference>
<accession>A0A382GWK2</accession>
<dbReference type="GO" id="GO:0005524">
    <property type="term" value="F:ATP binding"/>
    <property type="evidence" value="ECO:0007669"/>
    <property type="project" value="UniProtKB-KW"/>
</dbReference>
<evidence type="ECO:0000256" key="4">
    <source>
        <dbReference type="ARBA" id="ARBA00022490"/>
    </source>
</evidence>
<dbReference type="EMBL" id="UINC01057607">
    <property type="protein sequence ID" value="SVB78943.1"/>
    <property type="molecule type" value="Genomic_DNA"/>
</dbReference>
<dbReference type="SUPFAM" id="SSF52374">
    <property type="entry name" value="Nucleotidylyl transferase"/>
    <property type="match status" value="1"/>
</dbReference>
<organism evidence="12">
    <name type="scientific">marine metagenome</name>
    <dbReference type="NCBI Taxonomy" id="408172"/>
    <lineage>
        <taxon>unclassified sequences</taxon>
        <taxon>metagenomes</taxon>
        <taxon>ecological metagenomes</taxon>
    </lineage>
</organism>
<dbReference type="PROSITE" id="PS00178">
    <property type="entry name" value="AA_TRNA_LIGASE_I"/>
    <property type="match status" value="1"/>
</dbReference>
<comment type="subcellular location">
    <subcellularLocation>
        <location evidence="1">Cytoplasm</location>
    </subcellularLocation>
</comment>
<evidence type="ECO:0000256" key="3">
    <source>
        <dbReference type="ARBA" id="ARBA00013169"/>
    </source>
</evidence>
<feature type="domain" description="Aminoacyl-tRNA synthetase class Ia" evidence="11">
    <location>
        <begin position="16"/>
        <end position="193"/>
    </location>
</feature>
<keyword evidence="7" id="KW-0067">ATP-binding</keyword>
<reference evidence="12" key="1">
    <citation type="submission" date="2018-05" db="EMBL/GenBank/DDBJ databases">
        <authorList>
            <person name="Lanie J.A."/>
            <person name="Ng W.-L."/>
            <person name="Kazmierczak K.M."/>
            <person name="Andrzejewski T.M."/>
            <person name="Davidsen T.M."/>
            <person name="Wayne K.J."/>
            <person name="Tettelin H."/>
            <person name="Glass J.I."/>
            <person name="Rusch D."/>
            <person name="Podicherti R."/>
            <person name="Tsui H.-C.T."/>
            <person name="Winkler M.E."/>
        </authorList>
    </citation>
    <scope>NUCLEOTIDE SEQUENCE</scope>
</reference>
<dbReference type="AlphaFoldDB" id="A0A382GWK2"/>
<evidence type="ECO:0000256" key="9">
    <source>
        <dbReference type="ARBA" id="ARBA00023146"/>
    </source>
</evidence>
<evidence type="ECO:0000256" key="1">
    <source>
        <dbReference type="ARBA" id="ARBA00004496"/>
    </source>
</evidence>
<dbReference type="PANTHER" id="PTHR11946:SF93">
    <property type="entry name" value="VALINE--TRNA LIGASE, CHLOROPLASTIC_MITOCHONDRIAL 2"/>
    <property type="match status" value="1"/>
</dbReference>
<gene>
    <name evidence="12" type="ORF">METZ01_LOCUS231797</name>
</gene>
<dbReference type="InterPro" id="IPR014729">
    <property type="entry name" value="Rossmann-like_a/b/a_fold"/>
</dbReference>
<evidence type="ECO:0000256" key="10">
    <source>
        <dbReference type="ARBA" id="ARBA00029936"/>
    </source>
</evidence>
<feature type="non-terminal residue" evidence="12">
    <location>
        <position position="207"/>
    </location>
</feature>
<proteinExistence type="predicted"/>
<keyword evidence="5" id="KW-0436">Ligase</keyword>
<protein>
    <recommendedName>
        <fullName evidence="3">valine--tRNA ligase</fullName>
        <ecNumber evidence="3">6.1.1.9</ecNumber>
    </recommendedName>
    <alternativeName>
        <fullName evidence="10">Valyl-tRNA synthetase</fullName>
    </alternativeName>
</protein>
<evidence type="ECO:0000256" key="6">
    <source>
        <dbReference type="ARBA" id="ARBA00022741"/>
    </source>
</evidence>
<dbReference type="InterPro" id="IPR002300">
    <property type="entry name" value="aa-tRNA-synth_Ia"/>
</dbReference>
<evidence type="ECO:0000256" key="8">
    <source>
        <dbReference type="ARBA" id="ARBA00022917"/>
    </source>
</evidence>
<dbReference type="InterPro" id="IPR002303">
    <property type="entry name" value="Valyl-tRNA_ligase"/>
</dbReference>
<dbReference type="EC" id="6.1.1.9" evidence="3"/>
<comment type="subunit">
    <text evidence="2">Monomer.</text>
</comment>
<dbReference type="FunFam" id="3.40.50.620:FF:000032">
    <property type="entry name" value="Valine--tRNA ligase"/>
    <property type="match status" value="1"/>
</dbReference>
<evidence type="ECO:0000313" key="12">
    <source>
        <dbReference type="EMBL" id="SVB78943.1"/>
    </source>
</evidence>
<dbReference type="InterPro" id="IPR001412">
    <property type="entry name" value="aa-tRNA-synth_I_CS"/>
</dbReference>
<dbReference type="GO" id="GO:0005829">
    <property type="term" value="C:cytosol"/>
    <property type="evidence" value="ECO:0007669"/>
    <property type="project" value="TreeGrafter"/>
</dbReference>
<sequence>MEFPKFFDFINEEKIIYSKWEKSLCFKPKKNQETYAIMMPPPNVTGSLHMGHALTFTIQDILIRYHRMKGKEVLWQAGTDHAGIATQMVVEKQLANKKISRKDLGREKFIEKVWEWKNESGGKISNQLRRLGSSSDWSRERFTMDDGLSKAVKKVFVELFKDGIIYKDKRLVNWDPKLLTAISDLEVEQREVEGTLWHIKYTIDKDN</sequence>
<keyword evidence="6" id="KW-0547">Nucleotide-binding</keyword>
<evidence type="ECO:0000256" key="7">
    <source>
        <dbReference type="ARBA" id="ARBA00022840"/>
    </source>
</evidence>
<evidence type="ECO:0000256" key="5">
    <source>
        <dbReference type="ARBA" id="ARBA00022598"/>
    </source>
</evidence>
<dbReference type="Gene3D" id="3.40.50.620">
    <property type="entry name" value="HUPs"/>
    <property type="match status" value="1"/>
</dbReference>
<keyword evidence="8" id="KW-0648">Protein biosynthesis</keyword>
<name>A0A382GWK2_9ZZZZ</name>
<evidence type="ECO:0000256" key="2">
    <source>
        <dbReference type="ARBA" id="ARBA00011245"/>
    </source>
</evidence>
<dbReference type="Pfam" id="PF00133">
    <property type="entry name" value="tRNA-synt_1"/>
    <property type="match status" value="1"/>
</dbReference>
<dbReference type="PANTHER" id="PTHR11946">
    <property type="entry name" value="VALYL-TRNA SYNTHETASES"/>
    <property type="match status" value="1"/>
</dbReference>